<reference evidence="2" key="2">
    <citation type="journal article" date="2020" name="Nat. Commun.">
        <title>Large-scale genome sequencing of mycorrhizal fungi provides insights into the early evolution of symbiotic traits.</title>
        <authorList>
            <person name="Miyauchi S."/>
            <person name="Kiss E."/>
            <person name="Kuo A."/>
            <person name="Drula E."/>
            <person name="Kohler A."/>
            <person name="Sanchez-Garcia M."/>
            <person name="Morin E."/>
            <person name="Andreopoulos B."/>
            <person name="Barry K.W."/>
            <person name="Bonito G."/>
            <person name="Buee M."/>
            <person name="Carver A."/>
            <person name="Chen C."/>
            <person name="Cichocki N."/>
            <person name="Clum A."/>
            <person name="Culley D."/>
            <person name="Crous P.W."/>
            <person name="Fauchery L."/>
            <person name="Girlanda M."/>
            <person name="Hayes R.D."/>
            <person name="Keri Z."/>
            <person name="LaButti K."/>
            <person name="Lipzen A."/>
            <person name="Lombard V."/>
            <person name="Magnuson J."/>
            <person name="Maillard F."/>
            <person name="Murat C."/>
            <person name="Nolan M."/>
            <person name="Ohm R.A."/>
            <person name="Pangilinan J."/>
            <person name="Pereira M.F."/>
            <person name="Perotto S."/>
            <person name="Peter M."/>
            <person name="Pfister S."/>
            <person name="Riley R."/>
            <person name="Sitrit Y."/>
            <person name="Stielow J.B."/>
            <person name="Szollosi G."/>
            <person name="Zifcakova L."/>
            <person name="Stursova M."/>
            <person name="Spatafora J.W."/>
            <person name="Tedersoo L."/>
            <person name="Vaario L.M."/>
            <person name="Yamada A."/>
            <person name="Yan M."/>
            <person name="Wang P."/>
            <person name="Xu J."/>
            <person name="Bruns T."/>
            <person name="Baldrian P."/>
            <person name="Vilgalys R."/>
            <person name="Dunand C."/>
            <person name="Henrissat B."/>
            <person name="Grigoriev I.V."/>
            <person name="Hibbett D."/>
            <person name="Nagy L.G."/>
            <person name="Martin F.M."/>
        </authorList>
    </citation>
    <scope>NUCLEOTIDE SEQUENCE</scope>
    <source>
        <strain evidence="2">Prilba</strain>
    </source>
</reference>
<accession>A0A9P5JZK5</accession>
<protein>
    <submittedName>
        <fullName evidence="2">Uncharacterized protein</fullName>
    </submittedName>
</protein>
<gene>
    <name evidence="2" type="ORF">DFH94DRAFT_636608</name>
</gene>
<keyword evidence="3" id="KW-1185">Reference proteome</keyword>
<comment type="caution">
    <text evidence="2">The sequence shown here is derived from an EMBL/GenBank/DDBJ whole genome shotgun (WGS) entry which is preliminary data.</text>
</comment>
<evidence type="ECO:0000256" key="1">
    <source>
        <dbReference type="SAM" id="SignalP"/>
    </source>
</evidence>
<dbReference type="OrthoDB" id="1607513at2759"/>
<organism evidence="2 3">
    <name type="scientific">Russula ochroleuca</name>
    <dbReference type="NCBI Taxonomy" id="152965"/>
    <lineage>
        <taxon>Eukaryota</taxon>
        <taxon>Fungi</taxon>
        <taxon>Dikarya</taxon>
        <taxon>Basidiomycota</taxon>
        <taxon>Agaricomycotina</taxon>
        <taxon>Agaricomycetes</taxon>
        <taxon>Russulales</taxon>
        <taxon>Russulaceae</taxon>
        <taxon>Russula</taxon>
    </lineage>
</organism>
<evidence type="ECO:0000313" key="2">
    <source>
        <dbReference type="EMBL" id="KAF8472379.1"/>
    </source>
</evidence>
<dbReference type="AlphaFoldDB" id="A0A9P5JZK5"/>
<sequence length="144" mass="16443">MLCVLPFLFIVPGSQTAGRTLDYRDTIDSFVSRNKELHSLELSDDDWESIKLVALWLKSFRSATVEMSTTKIPMLSTTHAIFRGLQDDIKDIIHHLPDSISPGIRLGLTEAHCKLSNYYYLYDASPFYTWAACTWFIIVAYLTS</sequence>
<dbReference type="Proteomes" id="UP000759537">
    <property type="component" value="Unassembled WGS sequence"/>
</dbReference>
<proteinExistence type="predicted"/>
<name>A0A9P5JZK5_9AGAM</name>
<keyword evidence="1" id="KW-0732">Signal</keyword>
<reference evidence="2" key="1">
    <citation type="submission" date="2019-10" db="EMBL/GenBank/DDBJ databases">
        <authorList>
            <consortium name="DOE Joint Genome Institute"/>
            <person name="Kuo A."/>
            <person name="Miyauchi S."/>
            <person name="Kiss E."/>
            <person name="Drula E."/>
            <person name="Kohler A."/>
            <person name="Sanchez-Garcia M."/>
            <person name="Andreopoulos B."/>
            <person name="Barry K.W."/>
            <person name="Bonito G."/>
            <person name="Buee M."/>
            <person name="Carver A."/>
            <person name="Chen C."/>
            <person name="Cichocki N."/>
            <person name="Clum A."/>
            <person name="Culley D."/>
            <person name="Crous P.W."/>
            <person name="Fauchery L."/>
            <person name="Girlanda M."/>
            <person name="Hayes R."/>
            <person name="Keri Z."/>
            <person name="LaButti K."/>
            <person name="Lipzen A."/>
            <person name="Lombard V."/>
            <person name="Magnuson J."/>
            <person name="Maillard F."/>
            <person name="Morin E."/>
            <person name="Murat C."/>
            <person name="Nolan M."/>
            <person name="Ohm R."/>
            <person name="Pangilinan J."/>
            <person name="Pereira M."/>
            <person name="Perotto S."/>
            <person name="Peter M."/>
            <person name="Riley R."/>
            <person name="Sitrit Y."/>
            <person name="Stielow B."/>
            <person name="Szollosi G."/>
            <person name="Zifcakova L."/>
            <person name="Stursova M."/>
            <person name="Spatafora J.W."/>
            <person name="Tedersoo L."/>
            <person name="Vaario L.-M."/>
            <person name="Yamada A."/>
            <person name="Yan M."/>
            <person name="Wang P."/>
            <person name="Xu J."/>
            <person name="Bruns T."/>
            <person name="Baldrian P."/>
            <person name="Vilgalys R."/>
            <person name="Henrissat B."/>
            <person name="Grigoriev I.V."/>
            <person name="Hibbett D."/>
            <person name="Nagy L.G."/>
            <person name="Martin F.M."/>
        </authorList>
    </citation>
    <scope>NUCLEOTIDE SEQUENCE</scope>
    <source>
        <strain evidence="2">Prilba</strain>
    </source>
</reference>
<feature type="signal peptide" evidence="1">
    <location>
        <begin position="1"/>
        <end position="16"/>
    </location>
</feature>
<evidence type="ECO:0000313" key="3">
    <source>
        <dbReference type="Proteomes" id="UP000759537"/>
    </source>
</evidence>
<dbReference type="EMBL" id="WHVB01000020">
    <property type="protein sequence ID" value="KAF8472379.1"/>
    <property type="molecule type" value="Genomic_DNA"/>
</dbReference>
<feature type="chain" id="PRO_5040483483" evidence="1">
    <location>
        <begin position="17"/>
        <end position="144"/>
    </location>
</feature>